<comment type="cofactor">
    <cofactor evidence="1">
        <name>Mg(2+)</name>
        <dbReference type="ChEBI" id="CHEBI:18420"/>
    </cofactor>
</comment>
<evidence type="ECO:0000313" key="9">
    <source>
        <dbReference type="Proteomes" id="UP001060368"/>
    </source>
</evidence>
<evidence type="ECO:0000256" key="6">
    <source>
        <dbReference type="ARBA" id="ARBA00038093"/>
    </source>
</evidence>
<keyword evidence="4" id="KW-0378">Hydrolase</keyword>
<dbReference type="PANTHER" id="PTHR33653:SF1">
    <property type="entry name" value="RIBONUCLEASE VAPC2"/>
    <property type="match status" value="1"/>
</dbReference>
<dbReference type="EMBL" id="CP096115">
    <property type="protein sequence ID" value="UUX93916.1"/>
    <property type="molecule type" value="Genomic_DNA"/>
</dbReference>
<feature type="domain" description="PIN" evidence="7">
    <location>
        <begin position="6"/>
        <end position="118"/>
    </location>
</feature>
<proteinExistence type="inferred from homology"/>
<reference evidence="8" key="1">
    <citation type="submission" date="2022-04" db="EMBL/GenBank/DDBJ databases">
        <title>Complete genome of Methanoplanus endosymbiosus DSM 3599.</title>
        <authorList>
            <person name="Chen S.-C."/>
            <person name="You Y.-T."/>
            <person name="Zhou Y.-Z."/>
            <person name="Lai M.-C."/>
        </authorList>
    </citation>
    <scope>NUCLEOTIDE SEQUENCE</scope>
    <source>
        <strain evidence="8">DSM 3599</strain>
    </source>
</reference>
<accession>A0A9E7TN10</accession>
<evidence type="ECO:0000259" key="7">
    <source>
        <dbReference type="Pfam" id="PF01850"/>
    </source>
</evidence>
<dbReference type="Pfam" id="PF01850">
    <property type="entry name" value="PIN"/>
    <property type="match status" value="1"/>
</dbReference>
<evidence type="ECO:0000256" key="5">
    <source>
        <dbReference type="ARBA" id="ARBA00022842"/>
    </source>
</evidence>
<dbReference type="PANTHER" id="PTHR33653">
    <property type="entry name" value="RIBONUCLEASE VAPC2"/>
    <property type="match status" value="1"/>
</dbReference>
<evidence type="ECO:0000313" key="8">
    <source>
        <dbReference type="EMBL" id="UUX93916.1"/>
    </source>
</evidence>
<keyword evidence="9" id="KW-1185">Reference proteome</keyword>
<evidence type="ECO:0000256" key="2">
    <source>
        <dbReference type="ARBA" id="ARBA00022722"/>
    </source>
</evidence>
<keyword evidence="5" id="KW-0460">Magnesium</keyword>
<keyword evidence="3" id="KW-0479">Metal-binding</keyword>
<keyword evidence="2" id="KW-0540">Nuclease</keyword>
<evidence type="ECO:0000256" key="4">
    <source>
        <dbReference type="ARBA" id="ARBA00022801"/>
    </source>
</evidence>
<evidence type="ECO:0000256" key="3">
    <source>
        <dbReference type="ARBA" id="ARBA00022723"/>
    </source>
</evidence>
<dbReference type="SUPFAM" id="SSF88723">
    <property type="entry name" value="PIN domain-like"/>
    <property type="match status" value="1"/>
</dbReference>
<dbReference type="InterPro" id="IPR050556">
    <property type="entry name" value="Type_II_TA_system_RNase"/>
</dbReference>
<dbReference type="GO" id="GO:0046872">
    <property type="term" value="F:metal ion binding"/>
    <property type="evidence" value="ECO:0007669"/>
    <property type="project" value="UniProtKB-KW"/>
</dbReference>
<dbReference type="Proteomes" id="UP001060368">
    <property type="component" value="Chromosome"/>
</dbReference>
<name>A0A9E7TN10_9EURY</name>
<organism evidence="8 9">
    <name type="scientific">Methanoplanus endosymbiosus</name>
    <dbReference type="NCBI Taxonomy" id="33865"/>
    <lineage>
        <taxon>Archaea</taxon>
        <taxon>Methanobacteriati</taxon>
        <taxon>Methanobacteriota</taxon>
        <taxon>Stenosarchaea group</taxon>
        <taxon>Methanomicrobia</taxon>
        <taxon>Methanomicrobiales</taxon>
        <taxon>Methanomicrobiaceae</taxon>
        <taxon>Methanoplanus</taxon>
    </lineage>
</organism>
<dbReference type="AlphaFoldDB" id="A0A9E7TN10"/>
<evidence type="ECO:0000256" key="1">
    <source>
        <dbReference type="ARBA" id="ARBA00001946"/>
    </source>
</evidence>
<dbReference type="InterPro" id="IPR002716">
    <property type="entry name" value="PIN_dom"/>
</dbReference>
<dbReference type="GO" id="GO:0004518">
    <property type="term" value="F:nuclease activity"/>
    <property type="evidence" value="ECO:0007669"/>
    <property type="project" value="UniProtKB-KW"/>
</dbReference>
<protein>
    <submittedName>
        <fullName evidence="8">Type II toxin-antitoxin system VapC family toxin</fullName>
    </submittedName>
</protein>
<dbReference type="KEGG" id="mend:L6E24_14295"/>
<dbReference type="GO" id="GO:0016787">
    <property type="term" value="F:hydrolase activity"/>
    <property type="evidence" value="ECO:0007669"/>
    <property type="project" value="UniProtKB-KW"/>
</dbReference>
<gene>
    <name evidence="8" type="ORF">L6E24_14295</name>
</gene>
<dbReference type="InterPro" id="IPR029060">
    <property type="entry name" value="PIN-like_dom_sf"/>
</dbReference>
<dbReference type="Gene3D" id="3.40.50.1010">
    <property type="entry name" value="5'-nuclease"/>
    <property type="match status" value="1"/>
</dbReference>
<comment type="similarity">
    <text evidence="6">Belongs to the PINc/VapC protein family.</text>
</comment>
<dbReference type="CDD" id="cd09881">
    <property type="entry name" value="PIN_VapC4-5_FitB-like"/>
    <property type="match status" value="1"/>
</dbReference>
<sequence>MRSQNSTRHKRAKEILKKMVEDKQNFNTTFVNVYELYKGAYRTKDVKGSIRKINRYLQVINVLEHTDEYYDIYGEISADLEKKGTPIGKFDEMVAAIAIHNGAKILTNNTKDFARIPGLEIISH</sequence>